<feature type="signal peptide" evidence="1">
    <location>
        <begin position="1"/>
        <end position="24"/>
    </location>
</feature>
<gene>
    <name evidence="2" type="ORF">GGR12_001441</name>
</gene>
<proteinExistence type="predicted"/>
<feature type="chain" id="PRO_5031356626" description="DUF4377 domain-containing protein" evidence="1">
    <location>
        <begin position="25"/>
        <end position="207"/>
    </location>
</feature>
<comment type="caution">
    <text evidence="2">The sequence shown here is derived from an EMBL/GenBank/DDBJ whole genome shotgun (WGS) entry which is preliminary data.</text>
</comment>
<dbReference type="Proteomes" id="UP000529946">
    <property type="component" value="Unassembled WGS sequence"/>
</dbReference>
<sequence>MKSVLFGASLLAAALCASSAVALAFQDPSGYATPEEALRDAPDVQERCLYRAGANQCQLAVYARDGSETPRWLSAWAEPGAEFACVDRATADTRVACDAPDAVRVIVWETGSDNYLTPAEGLRHPPLAPSACLDQSGRNICTLAFIVEIDDTDTLLWRPFWATADRELICVEPVTYPEPVSCDAPGAVHYEIPRLRIRTPILLKPAA</sequence>
<keyword evidence="1" id="KW-0732">Signal</keyword>
<evidence type="ECO:0000256" key="1">
    <source>
        <dbReference type="SAM" id="SignalP"/>
    </source>
</evidence>
<name>A0A7W6JEE9_9CAUL</name>
<evidence type="ECO:0008006" key="4">
    <source>
        <dbReference type="Google" id="ProtNLM"/>
    </source>
</evidence>
<dbReference type="RefSeq" id="WP_183203665.1">
    <property type="nucleotide sequence ID" value="NZ_BAAAER010000001.1"/>
</dbReference>
<dbReference type="AlphaFoldDB" id="A0A7W6JEE9"/>
<accession>A0A7W6JEE9</accession>
<keyword evidence="3" id="KW-1185">Reference proteome</keyword>
<organism evidence="2 3">
    <name type="scientific">Brevundimonas lenta</name>
    <dbReference type="NCBI Taxonomy" id="424796"/>
    <lineage>
        <taxon>Bacteria</taxon>
        <taxon>Pseudomonadati</taxon>
        <taxon>Pseudomonadota</taxon>
        <taxon>Alphaproteobacteria</taxon>
        <taxon>Caulobacterales</taxon>
        <taxon>Caulobacteraceae</taxon>
        <taxon>Brevundimonas</taxon>
    </lineage>
</organism>
<dbReference type="EMBL" id="JACIDM010000001">
    <property type="protein sequence ID" value="MBB4082602.1"/>
    <property type="molecule type" value="Genomic_DNA"/>
</dbReference>
<evidence type="ECO:0000313" key="3">
    <source>
        <dbReference type="Proteomes" id="UP000529946"/>
    </source>
</evidence>
<evidence type="ECO:0000313" key="2">
    <source>
        <dbReference type="EMBL" id="MBB4082602.1"/>
    </source>
</evidence>
<protein>
    <recommendedName>
        <fullName evidence="4">DUF4377 domain-containing protein</fullName>
    </recommendedName>
</protein>
<reference evidence="2 3" key="1">
    <citation type="submission" date="2020-08" db="EMBL/GenBank/DDBJ databases">
        <title>Genomic Encyclopedia of Type Strains, Phase IV (KMG-IV): sequencing the most valuable type-strain genomes for metagenomic binning, comparative biology and taxonomic classification.</title>
        <authorList>
            <person name="Goeker M."/>
        </authorList>
    </citation>
    <scope>NUCLEOTIDE SEQUENCE [LARGE SCALE GENOMIC DNA]</scope>
    <source>
        <strain evidence="2 3">DSM 23960</strain>
    </source>
</reference>